<feature type="domain" description="Jacalin-type lectin" evidence="4">
    <location>
        <begin position="1"/>
        <end position="90"/>
    </location>
</feature>
<dbReference type="InterPro" id="IPR001229">
    <property type="entry name" value="Jacalin-like_lectin_dom"/>
</dbReference>
<evidence type="ECO:0000256" key="3">
    <source>
        <dbReference type="ARBA" id="ARBA00022737"/>
    </source>
</evidence>
<dbReference type="PANTHER" id="PTHR47293">
    <property type="entry name" value="JACALIN-RELATED LECTIN 3"/>
    <property type="match status" value="1"/>
</dbReference>
<keyword evidence="2" id="KW-0430">Lectin</keyword>
<dbReference type="SUPFAM" id="SSF51101">
    <property type="entry name" value="Mannose-binding lectins"/>
    <property type="match status" value="2"/>
</dbReference>
<dbReference type="Gene3D" id="2.100.10.30">
    <property type="entry name" value="Jacalin-like lectin domain"/>
    <property type="match status" value="2"/>
</dbReference>
<dbReference type="AlphaFoldDB" id="A0AAU9RCT6"/>
<organism evidence="5 6">
    <name type="scientific">Thlaspi arvense</name>
    <name type="common">Field penny-cress</name>
    <dbReference type="NCBI Taxonomy" id="13288"/>
    <lineage>
        <taxon>Eukaryota</taxon>
        <taxon>Viridiplantae</taxon>
        <taxon>Streptophyta</taxon>
        <taxon>Embryophyta</taxon>
        <taxon>Tracheophyta</taxon>
        <taxon>Spermatophyta</taxon>
        <taxon>Magnoliopsida</taxon>
        <taxon>eudicotyledons</taxon>
        <taxon>Gunneridae</taxon>
        <taxon>Pentapetalae</taxon>
        <taxon>rosids</taxon>
        <taxon>malvids</taxon>
        <taxon>Brassicales</taxon>
        <taxon>Brassicaceae</taxon>
        <taxon>Thlaspideae</taxon>
        <taxon>Thlaspi</taxon>
    </lineage>
</organism>
<dbReference type="SMART" id="SM00915">
    <property type="entry name" value="Jacalin"/>
    <property type="match status" value="2"/>
</dbReference>
<gene>
    <name evidence="5" type="ORF">TAV2_LOCUS1940</name>
</gene>
<name>A0AAU9RCT6_THLAR</name>
<dbReference type="PANTHER" id="PTHR47293:SF11">
    <property type="entry name" value="JACALIN-RELATED LECTIN 12-RELATED"/>
    <property type="match status" value="1"/>
</dbReference>
<dbReference type="GO" id="GO:0030246">
    <property type="term" value="F:carbohydrate binding"/>
    <property type="evidence" value="ECO:0007669"/>
    <property type="project" value="UniProtKB-KW"/>
</dbReference>
<evidence type="ECO:0000259" key="4">
    <source>
        <dbReference type="PROSITE" id="PS51752"/>
    </source>
</evidence>
<protein>
    <recommendedName>
        <fullName evidence="4">Jacalin-type lectin domain-containing protein</fullName>
    </recommendedName>
</protein>
<dbReference type="EMBL" id="OU466857">
    <property type="protein sequence ID" value="CAH2036456.1"/>
    <property type="molecule type" value="Genomic_DNA"/>
</dbReference>
<accession>A0AAU9RCT6</accession>
<keyword evidence="3" id="KW-0677">Repeat</keyword>
<dbReference type="PROSITE" id="PS51752">
    <property type="entry name" value="JACALIN_LECTIN"/>
    <property type="match status" value="2"/>
</dbReference>
<sequence>MIYTTLRINQPTHFEIKHDEQECLVSVEGYYDEATRVIQGLQFKTNMNTSKLMGYNKGKKFSISANGMKIIGFHGYADKNLSSLGAYFTTLSPMKFECQGATKGGDLWDDGAFEGVRKVYVYYEHNYIMFISFDYQNDGQAESMTMDIMMDSLDKKPSLWSTIQMSISLLWRGLSVPRVMWITTLTFKTSQGRISQKFGNERLGDQRILLESKDCALVGFHGQSDDSVLLAIGAYFYPMQQPSPDAKKLEAKGGWRSVKLDKLEDR</sequence>
<feature type="domain" description="Jacalin-type lectin" evidence="4">
    <location>
        <begin position="93"/>
        <end position="238"/>
    </location>
</feature>
<keyword evidence="6" id="KW-1185">Reference proteome</keyword>
<evidence type="ECO:0000256" key="1">
    <source>
        <dbReference type="ARBA" id="ARBA00006568"/>
    </source>
</evidence>
<evidence type="ECO:0000313" key="5">
    <source>
        <dbReference type="EMBL" id="CAH2036456.1"/>
    </source>
</evidence>
<dbReference type="Proteomes" id="UP000836841">
    <property type="component" value="Chromosome 1"/>
</dbReference>
<evidence type="ECO:0000313" key="6">
    <source>
        <dbReference type="Proteomes" id="UP000836841"/>
    </source>
</evidence>
<evidence type="ECO:0000256" key="2">
    <source>
        <dbReference type="ARBA" id="ARBA00022734"/>
    </source>
</evidence>
<dbReference type="InterPro" id="IPR036404">
    <property type="entry name" value="Jacalin-like_lectin_dom_sf"/>
</dbReference>
<dbReference type="Pfam" id="PF01419">
    <property type="entry name" value="Jacalin"/>
    <property type="match status" value="2"/>
</dbReference>
<proteinExistence type="inferred from homology"/>
<reference evidence="5 6" key="1">
    <citation type="submission" date="2022-03" db="EMBL/GenBank/DDBJ databases">
        <authorList>
            <person name="Nunn A."/>
            <person name="Chopra R."/>
            <person name="Nunn A."/>
            <person name="Contreras Garrido A."/>
        </authorList>
    </citation>
    <scope>NUCLEOTIDE SEQUENCE [LARGE SCALE GENOMIC DNA]</scope>
</reference>
<comment type="similarity">
    <text evidence="1">Belongs to the jacalin lectin family.</text>
</comment>